<evidence type="ECO:0000256" key="8">
    <source>
        <dbReference type="ARBA" id="ARBA00023136"/>
    </source>
</evidence>
<evidence type="ECO:0000313" key="10">
    <source>
        <dbReference type="EMBL" id="OGM20113.1"/>
    </source>
</evidence>
<reference evidence="10 11" key="1">
    <citation type="journal article" date="2016" name="Nat. Commun.">
        <title>Thousands of microbial genomes shed light on interconnected biogeochemical processes in an aquifer system.</title>
        <authorList>
            <person name="Anantharaman K."/>
            <person name="Brown C.T."/>
            <person name="Hug L.A."/>
            <person name="Sharon I."/>
            <person name="Castelle C.J."/>
            <person name="Probst A.J."/>
            <person name="Thomas B.C."/>
            <person name="Singh A."/>
            <person name="Wilkins M.J."/>
            <person name="Karaoz U."/>
            <person name="Brodie E.L."/>
            <person name="Williams K.H."/>
            <person name="Hubbard S.S."/>
            <person name="Banfield J.F."/>
        </authorList>
    </citation>
    <scope>NUCLEOTIDE SEQUENCE [LARGE SCALE GENOMIC DNA]</scope>
</reference>
<evidence type="ECO:0000256" key="3">
    <source>
        <dbReference type="ARBA" id="ARBA00022448"/>
    </source>
</evidence>
<comment type="caution">
    <text evidence="10">The sequence shown here is derived from an EMBL/GenBank/DDBJ whole genome shotgun (WGS) entry which is preliminary data.</text>
</comment>
<evidence type="ECO:0000256" key="4">
    <source>
        <dbReference type="ARBA" id="ARBA00022692"/>
    </source>
</evidence>
<accession>A0A1F7XYK0</accession>
<keyword evidence="8 9" id="KW-0472">Membrane</keyword>
<feature type="transmembrane region" description="Helical" evidence="9">
    <location>
        <begin position="48"/>
        <end position="67"/>
    </location>
</feature>
<keyword evidence="9" id="KW-1003">Cell membrane</keyword>
<protein>
    <recommendedName>
        <fullName evidence="9">Protein-export membrane protein SecG</fullName>
    </recommendedName>
</protein>
<gene>
    <name evidence="10" type="ORF">A2714_00945</name>
</gene>
<dbReference type="NCBIfam" id="TIGR00810">
    <property type="entry name" value="secG"/>
    <property type="match status" value="1"/>
</dbReference>
<evidence type="ECO:0000256" key="5">
    <source>
        <dbReference type="ARBA" id="ARBA00022927"/>
    </source>
</evidence>
<keyword evidence="4 9" id="KW-0812">Transmembrane</keyword>
<evidence type="ECO:0000256" key="1">
    <source>
        <dbReference type="ARBA" id="ARBA00004141"/>
    </source>
</evidence>
<evidence type="ECO:0000313" key="11">
    <source>
        <dbReference type="Proteomes" id="UP000178419"/>
    </source>
</evidence>
<dbReference type="EMBL" id="MGGE01000051">
    <property type="protein sequence ID" value="OGM20113.1"/>
    <property type="molecule type" value="Genomic_DNA"/>
</dbReference>
<organism evidence="10 11">
    <name type="scientific">Candidatus Woesebacteria bacterium RIFCSPHIGHO2_01_FULL_38_9</name>
    <dbReference type="NCBI Taxonomy" id="1802492"/>
    <lineage>
        <taxon>Bacteria</taxon>
        <taxon>Candidatus Woeseibacteriota</taxon>
    </lineage>
</organism>
<dbReference type="Proteomes" id="UP000178419">
    <property type="component" value="Unassembled WGS sequence"/>
</dbReference>
<dbReference type="GO" id="GO:0005886">
    <property type="term" value="C:plasma membrane"/>
    <property type="evidence" value="ECO:0007669"/>
    <property type="project" value="UniProtKB-SubCell"/>
</dbReference>
<evidence type="ECO:0000256" key="6">
    <source>
        <dbReference type="ARBA" id="ARBA00022989"/>
    </source>
</evidence>
<dbReference type="Pfam" id="PF03840">
    <property type="entry name" value="SecG"/>
    <property type="match status" value="1"/>
</dbReference>
<keyword evidence="3 9" id="KW-0813">Transport</keyword>
<keyword evidence="5 9" id="KW-0653">Protein transport</keyword>
<dbReference type="GO" id="GO:0009306">
    <property type="term" value="P:protein secretion"/>
    <property type="evidence" value="ECO:0007669"/>
    <property type="project" value="UniProtKB-UniRule"/>
</dbReference>
<proteinExistence type="inferred from homology"/>
<comment type="caution">
    <text evidence="9">Lacks conserved residue(s) required for the propagation of feature annotation.</text>
</comment>
<evidence type="ECO:0000256" key="2">
    <source>
        <dbReference type="ARBA" id="ARBA00008445"/>
    </source>
</evidence>
<sequence>MHALLLSLQILLSVSIVAFILMQPRGTGFARSLGGSASFTRRGLEKFVFRLTFVASGLFLVVSILTLTL</sequence>
<dbReference type="GO" id="GO:0015450">
    <property type="term" value="F:protein-transporting ATPase activity"/>
    <property type="evidence" value="ECO:0007669"/>
    <property type="project" value="UniProtKB-UniRule"/>
</dbReference>
<comment type="similarity">
    <text evidence="2 9">Belongs to the SecG family.</text>
</comment>
<evidence type="ECO:0000256" key="7">
    <source>
        <dbReference type="ARBA" id="ARBA00023010"/>
    </source>
</evidence>
<dbReference type="InterPro" id="IPR004692">
    <property type="entry name" value="SecG"/>
</dbReference>
<keyword evidence="7 9" id="KW-0811">Translocation</keyword>
<evidence type="ECO:0000256" key="9">
    <source>
        <dbReference type="RuleBase" id="RU365087"/>
    </source>
</evidence>
<dbReference type="AlphaFoldDB" id="A0A1F7XYK0"/>
<comment type="function">
    <text evidence="9">Involved in protein export. Participates in an early event of protein translocation.</text>
</comment>
<name>A0A1F7XYK0_9BACT</name>
<keyword evidence="6 9" id="KW-1133">Transmembrane helix</keyword>
<comment type="subcellular location">
    <subcellularLocation>
        <location evidence="9">Cell membrane</location>
        <topology evidence="9">Multi-pass membrane protein</topology>
    </subcellularLocation>
    <subcellularLocation>
        <location evidence="1">Membrane</location>
        <topology evidence="1">Multi-pass membrane protein</topology>
    </subcellularLocation>
</comment>